<dbReference type="InterPro" id="IPR003594">
    <property type="entry name" value="HATPase_dom"/>
</dbReference>
<evidence type="ECO:0000256" key="11">
    <source>
        <dbReference type="ARBA" id="ARBA00022741"/>
    </source>
</evidence>
<dbReference type="GO" id="GO:0016301">
    <property type="term" value="F:kinase activity"/>
    <property type="evidence" value="ECO:0007669"/>
    <property type="project" value="UniProtKB-KW"/>
</dbReference>
<evidence type="ECO:0000256" key="14">
    <source>
        <dbReference type="ARBA" id="ARBA00023004"/>
    </source>
</evidence>
<evidence type="ECO:0000256" key="19">
    <source>
        <dbReference type="SAM" id="Phobius"/>
    </source>
</evidence>
<evidence type="ECO:0000256" key="18">
    <source>
        <dbReference type="ARBA" id="ARBA00030800"/>
    </source>
</evidence>
<dbReference type="EMBL" id="JAVDUU010000001">
    <property type="protein sequence ID" value="MDR6941120.1"/>
    <property type="molecule type" value="Genomic_DNA"/>
</dbReference>
<keyword evidence="19" id="KW-0812">Transmembrane</keyword>
<dbReference type="SMART" id="SM00387">
    <property type="entry name" value="HATPase_c"/>
    <property type="match status" value="1"/>
</dbReference>
<reference evidence="21 22" key="1">
    <citation type="submission" date="2023-07" db="EMBL/GenBank/DDBJ databases">
        <title>Sorghum-associated microbial communities from plants grown in Nebraska, USA.</title>
        <authorList>
            <person name="Schachtman D."/>
        </authorList>
    </citation>
    <scope>NUCLEOTIDE SEQUENCE [LARGE SCALE GENOMIC DNA]</scope>
    <source>
        <strain evidence="21 22">3262</strain>
    </source>
</reference>
<gene>
    <name evidence="21" type="ORF">J2W55_000948</name>
</gene>
<feature type="domain" description="Histidine kinase" evidence="20">
    <location>
        <begin position="174"/>
        <end position="264"/>
    </location>
</feature>
<evidence type="ECO:0000256" key="10">
    <source>
        <dbReference type="ARBA" id="ARBA00022723"/>
    </source>
</evidence>
<comment type="catalytic activity">
    <reaction evidence="1">
        <text>ATP + protein L-histidine = ADP + protein N-phospho-L-histidine.</text>
        <dbReference type="EC" id="2.7.13.3"/>
    </reaction>
</comment>
<dbReference type="PROSITE" id="PS50109">
    <property type="entry name" value="HIS_KIN"/>
    <property type="match status" value="1"/>
</dbReference>
<dbReference type="Pfam" id="PF07730">
    <property type="entry name" value="HisKA_3"/>
    <property type="match status" value="1"/>
</dbReference>
<dbReference type="InterPro" id="IPR036890">
    <property type="entry name" value="HATPase_C_sf"/>
</dbReference>
<dbReference type="RefSeq" id="WP_310092508.1">
    <property type="nucleotide sequence ID" value="NZ_JAVDUU010000001.1"/>
</dbReference>
<proteinExistence type="predicted"/>
<dbReference type="Gene3D" id="3.30.565.10">
    <property type="entry name" value="Histidine kinase-like ATPase, C-terminal domain"/>
    <property type="match status" value="1"/>
</dbReference>
<comment type="cofactor">
    <cofactor evidence="2">
        <name>[4Fe-4S] cluster</name>
        <dbReference type="ChEBI" id="CHEBI:49883"/>
    </cofactor>
</comment>
<dbReference type="Pfam" id="PF02518">
    <property type="entry name" value="HATPase_c"/>
    <property type="match status" value="1"/>
</dbReference>
<keyword evidence="9" id="KW-0808">Transferase</keyword>
<keyword evidence="12 21" id="KW-0418">Kinase</keyword>
<keyword evidence="14" id="KW-0408">Iron</keyword>
<comment type="caution">
    <text evidence="21">The sequence shown here is derived from an EMBL/GenBank/DDBJ whole genome shotgun (WGS) entry which is preliminary data.</text>
</comment>
<dbReference type="PANTHER" id="PTHR24421">
    <property type="entry name" value="NITRATE/NITRITE SENSOR PROTEIN NARX-RELATED"/>
    <property type="match status" value="1"/>
</dbReference>
<sequence>MQISSTDIYSLVGLTSVIFLIAPLFLILYVISYNRKKRAHAEEKEGLRQSFENELLKTQMEVQEQTLQNVASELHDNIGQLLSLTTITLTSINISNTAKALEKIERAEQLTSRCIKELRQLTRLLYGKELISKGLKTAIGFELEWLNKTEIYQINFKNDNYEADPRQTENDIILFRLFQEIINNVIKHAKATTISVDLEQSEEGTQLIIADNGQGFIIDEKMKETNGMGLHTIQRRAAILGGKATYTSIPGKGTEVIIRIPKKI</sequence>
<dbReference type="Proteomes" id="UP001247620">
    <property type="component" value="Unassembled WGS sequence"/>
</dbReference>
<dbReference type="InterPro" id="IPR050482">
    <property type="entry name" value="Sensor_HK_TwoCompSys"/>
</dbReference>
<keyword evidence="8" id="KW-0597">Phosphoprotein</keyword>
<evidence type="ECO:0000313" key="21">
    <source>
        <dbReference type="EMBL" id="MDR6941120.1"/>
    </source>
</evidence>
<dbReference type="PANTHER" id="PTHR24421:SF10">
    <property type="entry name" value="NITRATE_NITRITE SENSOR PROTEIN NARQ"/>
    <property type="match status" value="1"/>
</dbReference>
<keyword evidence="15" id="KW-0902">Two-component regulatory system</keyword>
<keyword evidence="6" id="KW-0004">4Fe-4S</keyword>
<feature type="transmembrane region" description="Helical" evidence="19">
    <location>
        <begin position="12"/>
        <end position="31"/>
    </location>
</feature>
<evidence type="ECO:0000256" key="13">
    <source>
        <dbReference type="ARBA" id="ARBA00022840"/>
    </source>
</evidence>
<accession>A0ABU1T7D1</accession>
<protein>
    <recommendedName>
        <fullName evidence="5">Oxygen sensor histidine kinase NreB</fullName>
        <ecNumber evidence="4">2.7.13.3</ecNumber>
    </recommendedName>
    <alternativeName>
        <fullName evidence="18">Nitrogen regulation protein B</fullName>
    </alternativeName>
</protein>
<keyword evidence="13" id="KW-0067">ATP-binding</keyword>
<evidence type="ECO:0000256" key="5">
    <source>
        <dbReference type="ARBA" id="ARBA00017322"/>
    </source>
</evidence>
<evidence type="ECO:0000256" key="16">
    <source>
        <dbReference type="ARBA" id="ARBA00023014"/>
    </source>
</evidence>
<dbReference type="PRINTS" id="PR00344">
    <property type="entry name" value="BCTRLSENSOR"/>
</dbReference>
<dbReference type="InterPro" id="IPR005467">
    <property type="entry name" value="His_kinase_dom"/>
</dbReference>
<keyword evidence="16" id="KW-0411">Iron-sulfur</keyword>
<organism evidence="21 22">
    <name type="scientific">Mucilaginibacter pocheonensis</name>
    <dbReference type="NCBI Taxonomy" id="398050"/>
    <lineage>
        <taxon>Bacteria</taxon>
        <taxon>Pseudomonadati</taxon>
        <taxon>Bacteroidota</taxon>
        <taxon>Sphingobacteriia</taxon>
        <taxon>Sphingobacteriales</taxon>
        <taxon>Sphingobacteriaceae</taxon>
        <taxon>Mucilaginibacter</taxon>
    </lineage>
</organism>
<keyword evidence="19" id="KW-0472">Membrane</keyword>
<keyword evidence="7" id="KW-0963">Cytoplasm</keyword>
<evidence type="ECO:0000313" key="22">
    <source>
        <dbReference type="Proteomes" id="UP001247620"/>
    </source>
</evidence>
<evidence type="ECO:0000256" key="9">
    <source>
        <dbReference type="ARBA" id="ARBA00022679"/>
    </source>
</evidence>
<evidence type="ECO:0000256" key="15">
    <source>
        <dbReference type="ARBA" id="ARBA00023012"/>
    </source>
</evidence>
<dbReference type="SUPFAM" id="SSF55874">
    <property type="entry name" value="ATPase domain of HSP90 chaperone/DNA topoisomerase II/histidine kinase"/>
    <property type="match status" value="1"/>
</dbReference>
<evidence type="ECO:0000259" key="20">
    <source>
        <dbReference type="PROSITE" id="PS50109"/>
    </source>
</evidence>
<dbReference type="InterPro" id="IPR004358">
    <property type="entry name" value="Sig_transdc_His_kin-like_C"/>
</dbReference>
<keyword evidence="22" id="KW-1185">Reference proteome</keyword>
<comment type="subcellular location">
    <subcellularLocation>
        <location evidence="3">Cytoplasm</location>
    </subcellularLocation>
</comment>
<evidence type="ECO:0000256" key="1">
    <source>
        <dbReference type="ARBA" id="ARBA00000085"/>
    </source>
</evidence>
<keyword evidence="10" id="KW-0479">Metal-binding</keyword>
<evidence type="ECO:0000256" key="17">
    <source>
        <dbReference type="ARBA" id="ARBA00024827"/>
    </source>
</evidence>
<evidence type="ECO:0000256" key="7">
    <source>
        <dbReference type="ARBA" id="ARBA00022490"/>
    </source>
</evidence>
<keyword evidence="19" id="KW-1133">Transmembrane helix</keyword>
<keyword evidence="11" id="KW-0547">Nucleotide-binding</keyword>
<evidence type="ECO:0000256" key="8">
    <source>
        <dbReference type="ARBA" id="ARBA00022553"/>
    </source>
</evidence>
<evidence type="ECO:0000256" key="4">
    <source>
        <dbReference type="ARBA" id="ARBA00012438"/>
    </source>
</evidence>
<evidence type="ECO:0000256" key="6">
    <source>
        <dbReference type="ARBA" id="ARBA00022485"/>
    </source>
</evidence>
<evidence type="ECO:0000256" key="3">
    <source>
        <dbReference type="ARBA" id="ARBA00004496"/>
    </source>
</evidence>
<evidence type="ECO:0000256" key="12">
    <source>
        <dbReference type="ARBA" id="ARBA00022777"/>
    </source>
</evidence>
<name>A0ABU1T7D1_9SPHI</name>
<evidence type="ECO:0000256" key="2">
    <source>
        <dbReference type="ARBA" id="ARBA00001966"/>
    </source>
</evidence>
<dbReference type="CDD" id="cd16917">
    <property type="entry name" value="HATPase_UhpB-NarQ-NarX-like"/>
    <property type="match status" value="1"/>
</dbReference>
<dbReference type="InterPro" id="IPR011712">
    <property type="entry name" value="Sig_transdc_His_kin_sub3_dim/P"/>
</dbReference>
<comment type="function">
    <text evidence="17">Member of the two-component regulatory system NreB/NreC involved in the control of dissimilatory nitrate/nitrite reduction in response to oxygen. NreB functions as a direct oxygen sensor histidine kinase which is autophosphorylated, in the absence of oxygen, probably at the conserved histidine residue, and transfers its phosphate group probably to a conserved aspartate residue of NreC. NreB/NreC activates the expression of the nitrate (narGHJI) and nitrite (nir) reductase operons, as well as the putative nitrate transporter gene narT.</text>
</comment>
<dbReference type="EC" id="2.7.13.3" evidence="4"/>
<dbReference type="Gene3D" id="1.20.5.1930">
    <property type="match status" value="1"/>
</dbReference>